<evidence type="ECO:0000313" key="6">
    <source>
        <dbReference type="EMBL" id="OXE30341.1"/>
    </source>
</evidence>
<dbReference type="InterPro" id="IPR050389">
    <property type="entry name" value="LysR-type_TF"/>
</dbReference>
<name>A0A227J5E3_VIBPH</name>
<accession>A0A227J5E3</accession>
<reference evidence="6 7" key="1">
    <citation type="journal article" date="2017" name="Appl. Environ. Microbiol.">
        <title>Parallel evolution of two clades of a major Atlantic endemic Vibrio parahaemolyticus pathogen lineage by independent acquisition of related pathogenicity islands.</title>
        <authorList>
            <person name="Xu F."/>
            <person name="Gonzalez-Escalona N."/>
            <person name="Drees K.P."/>
            <person name="Sebra R.P."/>
            <person name="Cooper V.S."/>
            <person name="Jones S.H."/>
            <person name="Whistler C.A."/>
        </authorList>
    </citation>
    <scope>NUCLEOTIDE SEQUENCE [LARGE SCALE GENOMIC DNA]</scope>
    <source>
        <strain evidence="6 7">MAVP-3</strain>
    </source>
</reference>
<feature type="non-terminal residue" evidence="6">
    <location>
        <position position="111"/>
    </location>
</feature>
<dbReference type="PANTHER" id="PTHR30118">
    <property type="entry name" value="HTH-TYPE TRANSCRIPTIONAL REGULATOR LEUO-RELATED"/>
    <property type="match status" value="1"/>
</dbReference>
<sequence>MLLTTHSVTQAAERLCVTPSSVSKTLSQLRETLKDDLFYRDGTRLVPTPFALNIGPSIHGILSSMNGLLHQGSFNPAYYQGTFSLSMRGSSFELFAPVLTRISQQLGNNAH</sequence>
<comment type="similarity">
    <text evidence="1">Belongs to the LysR transcriptional regulatory family.</text>
</comment>
<dbReference type="InterPro" id="IPR036390">
    <property type="entry name" value="WH_DNA-bd_sf"/>
</dbReference>
<evidence type="ECO:0000256" key="1">
    <source>
        <dbReference type="ARBA" id="ARBA00009437"/>
    </source>
</evidence>
<dbReference type="AlphaFoldDB" id="A0A227J5E3"/>
<evidence type="ECO:0000256" key="3">
    <source>
        <dbReference type="ARBA" id="ARBA00023125"/>
    </source>
</evidence>
<keyword evidence="4" id="KW-0804">Transcription</keyword>
<dbReference type="InterPro" id="IPR000847">
    <property type="entry name" value="LysR_HTH_N"/>
</dbReference>
<comment type="caution">
    <text evidence="6">The sequence shown here is derived from an EMBL/GenBank/DDBJ whole genome shotgun (WGS) entry which is preliminary data.</text>
</comment>
<keyword evidence="3" id="KW-0238">DNA-binding</keyword>
<dbReference type="PANTHER" id="PTHR30118:SF12">
    <property type="entry name" value="TRANSCRIPTIONAL REGULATOR LYSR FAMILY"/>
    <property type="match status" value="1"/>
</dbReference>
<dbReference type="GO" id="GO:0003677">
    <property type="term" value="F:DNA binding"/>
    <property type="evidence" value="ECO:0007669"/>
    <property type="project" value="UniProtKB-KW"/>
</dbReference>
<dbReference type="Proteomes" id="UP000214596">
    <property type="component" value="Unassembled WGS sequence"/>
</dbReference>
<dbReference type="GO" id="GO:0003700">
    <property type="term" value="F:DNA-binding transcription factor activity"/>
    <property type="evidence" value="ECO:0007669"/>
    <property type="project" value="InterPro"/>
</dbReference>
<organism evidence="6 7">
    <name type="scientific">Vibrio parahaemolyticus</name>
    <dbReference type="NCBI Taxonomy" id="670"/>
    <lineage>
        <taxon>Bacteria</taxon>
        <taxon>Pseudomonadati</taxon>
        <taxon>Pseudomonadota</taxon>
        <taxon>Gammaproteobacteria</taxon>
        <taxon>Vibrionales</taxon>
        <taxon>Vibrionaceae</taxon>
        <taxon>Vibrio</taxon>
    </lineage>
</organism>
<dbReference type="EMBL" id="NIXT01002312">
    <property type="protein sequence ID" value="OXE30341.1"/>
    <property type="molecule type" value="Genomic_DNA"/>
</dbReference>
<evidence type="ECO:0000256" key="4">
    <source>
        <dbReference type="ARBA" id="ARBA00023163"/>
    </source>
</evidence>
<evidence type="ECO:0000259" key="5">
    <source>
        <dbReference type="PROSITE" id="PS50931"/>
    </source>
</evidence>
<dbReference type="SUPFAM" id="SSF46785">
    <property type="entry name" value="Winged helix' DNA-binding domain"/>
    <property type="match status" value="1"/>
</dbReference>
<proteinExistence type="inferred from homology"/>
<dbReference type="Pfam" id="PF00126">
    <property type="entry name" value="HTH_1"/>
    <property type="match status" value="1"/>
</dbReference>
<evidence type="ECO:0000313" key="7">
    <source>
        <dbReference type="Proteomes" id="UP000214596"/>
    </source>
</evidence>
<dbReference type="Gene3D" id="1.10.10.10">
    <property type="entry name" value="Winged helix-like DNA-binding domain superfamily/Winged helix DNA-binding domain"/>
    <property type="match status" value="1"/>
</dbReference>
<evidence type="ECO:0000256" key="2">
    <source>
        <dbReference type="ARBA" id="ARBA00023015"/>
    </source>
</evidence>
<keyword evidence="2" id="KW-0805">Transcription regulation</keyword>
<feature type="domain" description="HTH lysR-type" evidence="5">
    <location>
        <begin position="1"/>
        <end position="48"/>
    </location>
</feature>
<gene>
    <name evidence="6" type="ORF">CA163_23855</name>
</gene>
<dbReference type="InterPro" id="IPR036388">
    <property type="entry name" value="WH-like_DNA-bd_sf"/>
</dbReference>
<protein>
    <submittedName>
        <fullName evidence="6">LysR family transcriptional regulator</fullName>
    </submittedName>
</protein>
<dbReference type="STRING" id="670.ACZ92_09325"/>
<dbReference type="PROSITE" id="PS50931">
    <property type="entry name" value="HTH_LYSR"/>
    <property type="match status" value="1"/>
</dbReference>